<keyword evidence="6" id="KW-0243">Dynein</keyword>
<evidence type="ECO:0000256" key="9">
    <source>
        <dbReference type="ARBA" id="ARBA00023273"/>
    </source>
</evidence>
<keyword evidence="9" id="KW-0966">Cell projection</keyword>
<dbReference type="Pfam" id="PF12799">
    <property type="entry name" value="LRR_4"/>
    <property type="match status" value="2"/>
</dbReference>
<dbReference type="OMA" id="NCERISM"/>
<dbReference type="GO" id="GO:0005930">
    <property type="term" value="C:axoneme"/>
    <property type="evidence" value="ECO:0007669"/>
    <property type="project" value="UniProtKB-SubCell"/>
</dbReference>
<evidence type="ECO:0000313" key="13">
    <source>
        <dbReference type="Proteomes" id="UP000070544"/>
    </source>
</evidence>
<dbReference type="Proteomes" id="UP000070544">
    <property type="component" value="Unassembled WGS sequence"/>
</dbReference>
<dbReference type="FunFam" id="3.80.10.10:FF:000049">
    <property type="entry name" value="Dynein light chain 1"/>
    <property type="match status" value="1"/>
</dbReference>
<evidence type="ECO:0000256" key="1">
    <source>
        <dbReference type="ARBA" id="ARBA00004430"/>
    </source>
</evidence>
<keyword evidence="7" id="KW-0505">Motor protein</keyword>
<accession>A0A139AV64</accession>
<dbReference type="OrthoDB" id="266138at2759"/>
<comment type="similarity">
    <text evidence="10">Belongs to the dynein light chain LC1-type family.</text>
</comment>
<dbReference type="EMBL" id="KQ965735">
    <property type="protein sequence ID" value="KXS20589.1"/>
    <property type="molecule type" value="Genomic_DNA"/>
</dbReference>
<keyword evidence="5" id="KW-0677">Repeat</keyword>
<dbReference type="PANTHER" id="PTHR15454">
    <property type="entry name" value="NISCHARIN RELATED"/>
    <property type="match status" value="1"/>
</dbReference>
<dbReference type="STRING" id="1344416.A0A139AV64"/>
<organism evidence="12 13">
    <name type="scientific">Gonapodya prolifera (strain JEL478)</name>
    <name type="common">Monoblepharis prolifera</name>
    <dbReference type="NCBI Taxonomy" id="1344416"/>
    <lineage>
        <taxon>Eukaryota</taxon>
        <taxon>Fungi</taxon>
        <taxon>Fungi incertae sedis</taxon>
        <taxon>Chytridiomycota</taxon>
        <taxon>Chytridiomycota incertae sedis</taxon>
        <taxon>Monoblepharidomycetes</taxon>
        <taxon>Monoblepharidales</taxon>
        <taxon>Gonapodyaceae</taxon>
        <taxon>Gonapodya</taxon>
    </lineage>
</organism>
<evidence type="ECO:0000256" key="5">
    <source>
        <dbReference type="ARBA" id="ARBA00022737"/>
    </source>
</evidence>
<keyword evidence="8" id="KW-0206">Cytoskeleton</keyword>
<dbReference type="Gene3D" id="3.80.10.10">
    <property type="entry name" value="Ribonuclease Inhibitor"/>
    <property type="match status" value="1"/>
</dbReference>
<dbReference type="AlphaFoldDB" id="A0A139AV64"/>
<evidence type="ECO:0000256" key="7">
    <source>
        <dbReference type="ARBA" id="ARBA00023175"/>
    </source>
</evidence>
<gene>
    <name evidence="12" type="ORF">M427DRAFT_52181</name>
</gene>
<evidence type="ECO:0000256" key="8">
    <source>
        <dbReference type="ARBA" id="ARBA00023212"/>
    </source>
</evidence>
<evidence type="ECO:0000256" key="4">
    <source>
        <dbReference type="ARBA" id="ARBA00022701"/>
    </source>
</evidence>
<evidence type="ECO:0000313" key="12">
    <source>
        <dbReference type="EMBL" id="KXS20589.1"/>
    </source>
</evidence>
<dbReference type="PANTHER" id="PTHR15454:SF73">
    <property type="entry name" value="DYNEIN AXONEMAL LIGHT CHAIN 1"/>
    <property type="match status" value="1"/>
</dbReference>
<keyword evidence="4" id="KW-0493">Microtubule</keyword>
<evidence type="ECO:0000256" key="3">
    <source>
        <dbReference type="ARBA" id="ARBA00022614"/>
    </source>
</evidence>
<dbReference type="InterPro" id="IPR001611">
    <property type="entry name" value="Leu-rich_rpt"/>
</dbReference>
<dbReference type="SUPFAM" id="SSF52058">
    <property type="entry name" value="L domain-like"/>
    <property type="match status" value="1"/>
</dbReference>
<evidence type="ECO:0000256" key="6">
    <source>
        <dbReference type="ARBA" id="ARBA00023017"/>
    </source>
</evidence>
<sequence length="189" mass="20903">MSKFTIKDALKTWEEKTKQNPAEATVVKLMSMQPFLTKMDAALSVLVNAEQLSLSTNQIDKISNLQGLAKLRVLSLGRNAIKKIEGLEPVADTLEELWISYNQIERLSGVEMCKKLKVLYASNNKIKGLDGIVAMSSLPALEDVVLIGNPLEEKMTADGNYRDELAKKFPQIKRLDGKIIMRDDPGAGA</sequence>
<reference evidence="12 13" key="1">
    <citation type="journal article" date="2015" name="Genome Biol. Evol.">
        <title>Phylogenomic analyses indicate that early fungi evolved digesting cell walls of algal ancestors of land plants.</title>
        <authorList>
            <person name="Chang Y."/>
            <person name="Wang S."/>
            <person name="Sekimoto S."/>
            <person name="Aerts A.L."/>
            <person name="Choi C."/>
            <person name="Clum A."/>
            <person name="LaButti K.M."/>
            <person name="Lindquist E.A."/>
            <person name="Yee Ngan C."/>
            <person name="Ohm R.A."/>
            <person name="Salamov A.A."/>
            <person name="Grigoriev I.V."/>
            <person name="Spatafora J.W."/>
            <person name="Berbee M.L."/>
        </authorList>
    </citation>
    <scope>NUCLEOTIDE SEQUENCE [LARGE SCALE GENOMIC DNA]</scope>
    <source>
        <strain evidence="12 13">JEL478</strain>
    </source>
</reference>
<dbReference type="InterPro" id="IPR032675">
    <property type="entry name" value="LRR_dom_sf"/>
</dbReference>
<keyword evidence="13" id="KW-1185">Reference proteome</keyword>
<evidence type="ECO:0000256" key="2">
    <source>
        <dbReference type="ARBA" id="ARBA00022490"/>
    </source>
</evidence>
<name>A0A139AV64_GONPJ</name>
<dbReference type="SMART" id="SM00365">
    <property type="entry name" value="LRR_SD22"/>
    <property type="match status" value="4"/>
</dbReference>
<comment type="subcellular location">
    <subcellularLocation>
        <location evidence="1">Cytoplasm</location>
        <location evidence="1">Cytoskeleton</location>
        <location evidence="1">Cilium axoneme</location>
    </subcellularLocation>
</comment>
<protein>
    <recommendedName>
        <fullName evidence="11">Dynein axonemal light chain 1</fullName>
    </recommendedName>
</protein>
<dbReference type="PROSITE" id="PS51450">
    <property type="entry name" value="LRR"/>
    <property type="match status" value="4"/>
</dbReference>
<evidence type="ECO:0000256" key="10">
    <source>
        <dbReference type="ARBA" id="ARBA00049659"/>
    </source>
</evidence>
<proteinExistence type="inferred from homology"/>
<dbReference type="GO" id="GO:0030286">
    <property type="term" value="C:dynein complex"/>
    <property type="evidence" value="ECO:0007669"/>
    <property type="project" value="UniProtKB-KW"/>
</dbReference>
<keyword evidence="2" id="KW-0963">Cytoplasm</keyword>
<dbReference type="GO" id="GO:0005874">
    <property type="term" value="C:microtubule"/>
    <property type="evidence" value="ECO:0007669"/>
    <property type="project" value="UniProtKB-KW"/>
</dbReference>
<dbReference type="InterPro" id="IPR025875">
    <property type="entry name" value="Leu-rich_rpt_4"/>
</dbReference>
<keyword evidence="3" id="KW-0433">Leucine-rich repeat</keyword>
<evidence type="ECO:0000256" key="11">
    <source>
        <dbReference type="ARBA" id="ARBA00049760"/>
    </source>
</evidence>